<gene>
    <name evidence="1" type="ORF">C7474_2084</name>
</gene>
<dbReference type="InterPro" id="IPR012467">
    <property type="entry name" value="DUF1684"/>
</dbReference>
<keyword evidence="2" id="KW-1185">Reference proteome</keyword>
<accession>A0A498BUB2</accession>
<proteinExistence type="predicted"/>
<dbReference type="AlphaFoldDB" id="A0A498BUB2"/>
<organism evidence="1 2">
    <name type="scientific">Microbacterium telephonicum</name>
    <dbReference type="NCBI Taxonomy" id="1714841"/>
    <lineage>
        <taxon>Bacteria</taxon>
        <taxon>Bacillati</taxon>
        <taxon>Actinomycetota</taxon>
        <taxon>Actinomycetes</taxon>
        <taxon>Micrococcales</taxon>
        <taxon>Microbacteriaceae</taxon>
        <taxon>Microbacterium</taxon>
    </lineage>
</organism>
<reference evidence="1 2" key="1">
    <citation type="journal article" date="2015" name="Stand. Genomic Sci.">
        <title>Genomic Encyclopedia of Bacterial and Archaeal Type Strains, Phase III: the genomes of soil and plant-associated and newly described type strains.</title>
        <authorList>
            <person name="Whitman W.B."/>
            <person name="Woyke T."/>
            <person name="Klenk H.P."/>
            <person name="Zhou Y."/>
            <person name="Lilburn T.G."/>
            <person name="Beck B.J."/>
            <person name="De Vos P."/>
            <person name="Vandamme P."/>
            <person name="Eisen J.A."/>
            <person name="Garrity G."/>
            <person name="Hugenholtz P."/>
            <person name="Kyrpides N.C."/>
        </authorList>
    </citation>
    <scope>NUCLEOTIDE SEQUENCE [LARGE SCALE GENOMIC DNA]</scope>
    <source>
        <strain evidence="1 2">S2T63</strain>
    </source>
</reference>
<evidence type="ECO:0000313" key="2">
    <source>
        <dbReference type="Proteomes" id="UP000273158"/>
    </source>
</evidence>
<dbReference type="Pfam" id="PF07920">
    <property type="entry name" value="DUF1684"/>
    <property type="match status" value="1"/>
</dbReference>
<dbReference type="Proteomes" id="UP000273158">
    <property type="component" value="Unassembled WGS sequence"/>
</dbReference>
<dbReference type="PANTHER" id="PTHR41913:SF1">
    <property type="entry name" value="DUF1684 DOMAIN-CONTAINING PROTEIN"/>
    <property type="match status" value="1"/>
</dbReference>
<dbReference type="EMBL" id="RCDB01000003">
    <property type="protein sequence ID" value="RLK47494.1"/>
    <property type="molecule type" value="Genomic_DNA"/>
</dbReference>
<evidence type="ECO:0008006" key="3">
    <source>
        <dbReference type="Google" id="ProtNLM"/>
    </source>
</evidence>
<comment type="caution">
    <text evidence="1">The sequence shown here is derived from an EMBL/GenBank/DDBJ whole genome shotgun (WGS) entry which is preliminary data.</text>
</comment>
<evidence type="ECO:0000313" key="1">
    <source>
        <dbReference type="EMBL" id="RLK47494.1"/>
    </source>
</evidence>
<dbReference type="RefSeq" id="WP_121059717.1">
    <property type="nucleotide sequence ID" value="NZ_RCDB01000003.1"/>
</dbReference>
<sequence>MSSTAPEKTAVAARWEAVSAPHGIASLRHTHWLDQTPRAFEGAPGRWSADAGEVRGTGLPERGDVALAPFETVHEGRLLLRAFFRDGAFALRVYDPEAPGRLSLTGIETFPESEGAWRFAGRFVPASDGEQITVRSVDGHERAVAATGTVAFEIGGTPVELSVSGDDTGFEAVIADATAQDGAYRFRFLPIDLPGADGAVTVDFARAYLPPCAFSDQYVCPLPPAQNRFAFAIPAGERRALHAEG</sequence>
<name>A0A498BUB2_9MICO</name>
<dbReference type="OrthoDB" id="5493262at2"/>
<dbReference type="PANTHER" id="PTHR41913">
    <property type="entry name" value="DUF1684 DOMAIN-CONTAINING PROTEIN"/>
    <property type="match status" value="1"/>
</dbReference>
<protein>
    <recommendedName>
        <fullName evidence="3">DUF1684 domain-containing protein</fullName>
    </recommendedName>
</protein>